<dbReference type="SMART" id="SM01360">
    <property type="entry name" value="A2M"/>
    <property type="match status" value="1"/>
</dbReference>
<dbReference type="InterPro" id="IPR041246">
    <property type="entry name" value="Bact_MG10"/>
</dbReference>
<dbReference type="InterPro" id="IPR002890">
    <property type="entry name" value="MG2"/>
</dbReference>
<dbReference type="Pfam" id="PF01835">
    <property type="entry name" value="MG2"/>
    <property type="match status" value="1"/>
</dbReference>
<dbReference type="Pfam" id="PF17973">
    <property type="entry name" value="bMG10"/>
    <property type="match status" value="1"/>
</dbReference>
<evidence type="ECO:0000313" key="2">
    <source>
        <dbReference type="Proteomes" id="UP001548189"/>
    </source>
</evidence>
<dbReference type="EMBL" id="JBEVCJ010000002">
    <property type="protein sequence ID" value="MET1254118.1"/>
    <property type="molecule type" value="Genomic_DNA"/>
</dbReference>
<proteinExistence type="predicted"/>
<dbReference type="SUPFAM" id="SSF48239">
    <property type="entry name" value="Terpenoid cyclases/Protein prenyltransferases"/>
    <property type="match status" value="1"/>
</dbReference>
<dbReference type="Pfam" id="PF00207">
    <property type="entry name" value="A2M"/>
    <property type="match status" value="1"/>
</dbReference>
<dbReference type="PANTHER" id="PTHR40094">
    <property type="entry name" value="ALPHA-2-MACROGLOBULIN HOMOLOG"/>
    <property type="match status" value="1"/>
</dbReference>
<dbReference type="InterPro" id="IPR001599">
    <property type="entry name" value="Macroglobln_a2"/>
</dbReference>
<dbReference type="Gene3D" id="2.60.40.1930">
    <property type="match status" value="1"/>
</dbReference>
<dbReference type="Pfam" id="PF07703">
    <property type="entry name" value="A2M_BRD"/>
    <property type="match status" value="1"/>
</dbReference>
<gene>
    <name evidence="1" type="ORF">ABVT43_03160</name>
</gene>
<accession>A0ABV2BQC2</accession>
<dbReference type="Gene3D" id="1.50.10.20">
    <property type="match status" value="1"/>
</dbReference>
<dbReference type="Proteomes" id="UP001548189">
    <property type="component" value="Unassembled WGS sequence"/>
</dbReference>
<dbReference type="InterPro" id="IPR008930">
    <property type="entry name" value="Terpenoid_cyclase/PrenylTrfase"/>
</dbReference>
<dbReference type="InterPro" id="IPR011625">
    <property type="entry name" value="A2M_N_BRD"/>
</dbReference>
<comment type="caution">
    <text evidence="1">The sequence shown here is derived from an EMBL/GenBank/DDBJ whole genome shotgun (WGS) entry which is preliminary data.</text>
</comment>
<dbReference type="SMART" id="SM01359">
    <property type="entry name" value="A2M_N_2"/>
    <property type="match status" value="1"/>
</dbReference>
<name>A0ABV2BQC2_9GAMM</name>
<dbReference type="InterPro" id="IPR051802">
    <property type="entry name" value="YfhM-like"/>
</dbReference>
<reference evidence="1 2" key="1">
    <citation type="submission" date="2024-06" db="EMBL/GenBank/DDBJ databases">
        <authorList>
            <person name="Li F."/>
        </authorList>
    </citation>
    <scope>NUCLEOTIDE SEQUENCE [LARGE SCALE GENOMIC DNA]</scope>
    <source>
        <strain evidence="1 2">GXAS 311</strain>
    </source>
</reference>
<dbReference type="PANTHER" id="PTHR40094:SF1">
    <property type="entry name" value="UBIQUITIN DOMAIN-CONTAINING PROTEIN"/>
    <property type="match status" value="1"/>
</dbReference>
<keyword evidence="2" id="KW-1185">Reference proteome</keyword>
<organism evidence="1 2">
    <name type="scientific">Aliikangiella maris</name>
    <dbReference type="NCBI Taxonomy" id="3162458"/>
    <lineage>
        <taxon>Bacteria</taxon>
        <taxon>Pseudomonadati</taxon>
        <taxon>Pseudomonadota</taxon>
        <taxon>Gammaproteobacteria</taxon>
        <taxon>Oceanospirillales</taxon>
        <taxon>Pleioneaceae</taxon>
        <taxon>Aliikangiella</taxon>
    </lineage>
</organism>
<protein>
    <submittedName>
        <fullName evidence="1">MG2 domain-containing protein</fullName>
    </submittedName>
</protein>
<evidence type="ECO:0000313" key="1">
    <source>
        <dbReference type="EMBL" id="MET1254118.1"/>
    </source>
</evidence>
<sequence>MLNSNMLRYFLTFILLSLLLSVLISCSVQHKNASELQLESPLESQSEFSVSKPDVDIMQAKKNSKSFDTDSAKVAVTNVYQDININYARLELSFSQPMNRLSPEKIQYSVKPDATCLWSWSDKQHLICELNQQAGYQAATSYQLTLQNALQSQTGIALTPFEFQFESPRPQIRSISTDWLSPTSPEITAYFNLPIRAKTLENKLFLIKGQQRISLMVFPNRSTKTNKGRESSLQERDDIWILKPRKKLEADSSYQLLQTAGIYASVGNLASKEQISTERYSEIKTYGDFKLVQRHCWVNGNQHQICWPNQQIFYEFSVPFSTEPLEQCHREFAQANIHLVTNNQISRQLKLIGTVPQMKQPVPCLDKLVDIFGRPLRGESKILLETRDFQPEHQFNYYQDIIPINEPLIADYWSMNVAKAKLTYQAFSTNEKLQSERVSQEILLKADKNQRLKTNIFSYAGDEYVNLTGYIEAEDLPEQSFNIQKSRYNVITQITPESLLIFISDIYTNQPIKNLKLTVDFQGSYQVKTDDSGVAIVPLSQVENFQKRYSRYDNTIDLTFDNGENLRLNYDFNVHLEKNEPINIDYRHTNIHDDNAQKTDGQSVIWGITDKPIYRPGEQVQFAGLLRKIDGVNTQLVKHHLPTEMVVLNEYEYCNKNDCDNIYQNKKVNFDEFGRFSGQFTIPQEAKNGVYYIKLLDKNTGQTHSYNSFLKFTIGQFKAQTIEVKNMPQVPEILTDESFSVKSQVNYYAGGAYINAPVLLSYALESKAFNELVKQFQDYIFTPNITSEKVVPEFRDYQIQAGATDKKGEVITQLSLPAEPVNFAQLAIRAGVKTDSGEMHYSRDSQVVFSRKPYYVGIKQMDWWLNANQPINLQAKVVNLSGEEKNNIRIHYFWQKTVGLWEHNRFDSDAEEEPVVPIQCSNHNLQAKQLTNDFNRCLFTPQKTGYYHFIAQIIYPDGSTQRSASTHYLYQDDQPGDEQIKLQASVDTLAIGETLKFKLQHGYQSASALILIHRQRLLDYQWVSLKPGVNDLSIKIKESYAPGFDMSIFVNYGDLTEIHFDNSSKLVKAVQQRFDVTPPKIKPIVELTLSQSKLKPGETLDVKLKNQSKKSAAVILAVIDESLLNQMPNNRYYQLNDQVMDPAALDWQQPAHQSLVKQLNYAKHQEKELMRQTYDGGLYDSEQKVVITGSRLARPEAPLVMEVKLKDRVAKNRGPIGAGKQSASLTIRELLRESAYWNSSIIVTAKRTQSLRIKMPDNLTRWKVIAISSDLTGQLYVDDDSIQSQLDLQVYAQAPQQVTVGDQVTLTAEMVSLKKLPQVSMSSQVATDRKTLANAATALTESELIANQSSVFKNIQQGERYSVKAEFNVPDSDALFWLSKAEAFEAGQDVSDALLQKVPIYSTHLKRHVSYYSVLPEDTQLNMNKPDNYASEQASLQWNLSGSVINQLTGTFDYMRDYPHQCWEQKLSRAIVAAIELKAGAKTYSTQLTGQINDAIESMKKFQAENGGMAFWKNSNEFVSPFLSIYTYQYYARLEQPKQHFNPQQIDKLKRYLIGLLDDSQVDIFQKIQVLNALSQYAENSRVIENYYPKLLKSINEKSPQLLSELLSIANNSPKFKADAADYESQLLALSRTTNKKRLFVSEFEMPWYFYDFDAKKYCTAIGSLTKNQTDKKTVYQFVNAAFERRRDLKGDFGNTITNALCAIAISDYVQQYEGANQSTEAQVVLNDERLKLSADQPQRSVNISLDQPLNTQFESSVDGSGYLTTTLTYFYDAMTSPVVANGFALSRQYLKYELNDSNQVSWQNVNSDNLQVGDIVKVRLKVNNPLARRNVALSDVLPGGFFALDEQLTAQTAHAVANDVLQNSWFYEKQLSARYARFYADYLPAGDYTIEYLIKVTHKGKFAALSAKIEEMYDDDVFATSKATQIVVH</sequence>